<feature type="region of interest" description="Disordered" evidence="1">
    <location>
        <begin position="1"/>
        <end position="55"/>
    </location>
</feature>
<organism evidence="3 4">
    <name type="scientific">Stephania cephalantha</name>
    <dbReference type="NCBI Taxonomy" id="152367"/>
    <lineage>
        <taxon>Eukaryota</taxon>
        <taxon>Viridiplantae</taxon>
        <taxon>Streptophyta</taxon>
        <taxon>Embryophyta</taxon>
        <taxon>Tracheophyta</taxon>
        <taxon>Spermatophyta</taxon>
        <taxon>Magnoliopsida</taxon>
        <taxon>Ranunculales</taxon>
        <taxon>Menispermaceae</taxon>
        <taxon>Menispermoideae</taxon>
        <taxon>Cissampelideae</taxon>
        <taxon>Stephania</taxon>
    </lineage>
</organism>
<keyword evidence="4" id="KW-1185">Reference proteome</keyword>
<dbReference type="InterPro" id="IPR027417">
    <property type="entry name" value="P-loop_NTPase"/>
</dbReference>
<feature type="domain" description="Myosin-1-3 N-terminal SH3" evidence="2">
    <location>
        <begin position="76"/>
        <end position="116"/>
    </location>
</feature>
<reference evidence="3 4" key="1">
    <citation type="submission" date="2024-01" db="EMBL/GenBank/DDBJ databases">
        <title>Genome assemblies of Stephania.</title>
        <authorList>
            <person name="Yang L."/>
        </authorList>
    </citation>
    <scope>NUCLEOTIDE SEQUENCE [LARGE SCALE GENOMIC DNA]</scope>
    <source>
        <strain evidence="3">JXDWG</strain>
        <tissue evidence="3">Leaf</tissue>
    </source>
</reference>
<dbReference type="EMBL" id="JBBNAG010000003">
    <property type="protein sequence ID" value="KAK9147309.1"/>
    <property type="molecule type" value="Genomic_DNA"/>
</dbReference>
<feature type="compositionally biased region" description="Polar residues" evidence="1">
    <location>
        <begin position="41"/>
        <end position="50"/>
    </location>
</feature>
<evidence type="ECO:0000259" key="2">
    <source>
        <dbReference type="Pfam" id="PF25369"/>
    </source>
</evidence>
<evidence type="ECO:0000313" key="4">
    <source>
        <dbReference type="Proteomes" id="UP001419268"/>
    </source>
</evidence>
<dbReference type="Proteomes" id="UP001419268">
    <property type="component" value="Unassembled WGS sequence"/>
</dbReference>
<dbReference type="InterPro" id="IPR057535">
    <property type="entry name" value="MYO1-3_N_SH3"/>
</dbReference>
<gene>
    <name evidence="3" type="ORF">Scep_006066</name>
</gene>
<dbReference type="SUPFAM" id="SSF52540">
    <property type="entry name" value="P-loop containing nucleoside triphosphate hydrolases"/>
    <property type="match status" value="1"/>
</dbReference>
<feature type="compositionally biased region" description="Basic residues" evidence="1">
    <location>
        <begin position="25"/>
        <end position="40"/>
    </location>
</feature>
<dbReference type="InterPro" id="IPR036961">
    <property type="entry name" value="Kinesin_motor_dom_sf"/>
</dbReference>
<comment type="caution">
    <text evidence="3">The sequence shown here is derived from an EMBL/GenBank/DDBJ whole genome shotgun (WGS) entry which is preliminary data.</text>
</comment>
<dbReference type="Pfam" id="PF25369">
    <property type="entry name" value="SH3_VIII-1_N"/>
    <property type="match status" value="1"/>
</dbReference>
<dbReference type="AlphaFoldDB" id="A0AAP0PLV3"/>
<proteinExistence type="predicted"/>
<accession>A0AAP0PLV3</accession>
<feature type="compositionally biased region" description="Basic and acidic residues" evidence="1">
    <location>
        <begin position="1"/>
        <end position="10"/>
    </location>
</feature>
<evidence type="ECO:0000256" key="1">
    <source>
        <dbReference type="SAM" id="MobiDB-lite"/>
    </source>
</evidence>
<protein>
    <recommendedName>
        <fullName evidence="2">Myosin-1-3 N-terminal SH3 domain-containing protein</fullName>
    </recommendedName>
</protein>
<dbReference type="Gene3D" id="3.40.850.10">
    <property type="entry name" value="Kinesin motor domain"/>
    <property type="match status" value="1"/>
</dbReference>
<sequence>MQTHDRSDQRRGRKPREEEEEQERRRRRNYAPGRRVKRSQLRSVEQQQTVEGEDRRLPLSSSATYLLTHFDFPVLCLLTSGQWQLGKVHSTSREDARVMLSDGKVLTMPKGTVLPANLNILEDTDDLVQLSFLNEPSTKAGPILLAMNPFKGAEVRGNELVAGYGKKPKVSPVIYYWAKDAFIAMMNDEVNQSVIIRKQGCQIIVKNNYNVSRDVIHNGFLRVQLLSNVMWMQLCLKPKTLFSHCSVKEAEEALGLREALEWVHNEGNQHVQFESDSLSVIQELTQTAKQ</sequence>
<name>A0AAP0PLV3_9MAGN</name>
<evidence type="ECO:0000313" key="3">
    <source>
        <dbReference type="EMBL" id="KAK9147309.1"/>
    </source>
</evidence>